<gene>
    <name evidence="1" type="ORF">FWK35_00034983</name>
</gene>
<evidence type="ECO:0000313" key="1">
    <source>
        <dbReference type="EMBL" id="KAF0717632.1"/>
    </source>
</evidence>
<protein>
    <submittedName>
        <fullName evidence="1">Uncharacterized protein</fullName>
    </submittedName>
</protein>
<proteinExistence type="predicted"/>
<comment type="caution">
    <text evidence="1">The sequence shown here is derived from an EMBL/GenBank/DDBJ whole genome shotgun (WGS) entry which is preliminary data.</text>
</comment>
<keyword evidence="2" id="KW-1185">Reference proteome</keyword>
<organism evidence="1 2">
    <name type="scientific">Aphis craccivora</name>
    <name type="common">Cowpea aphid</name>
    <dbReference type="NCBI Taxonomy" id="307492"/>
    <lineage>
        <taxon>Eukaryota</taxon>
        <taxon>Metazoa</taxon>
        <taxon>Ecdysozoa</taxon>
        <taxon>Arthropoda</taxon>
        <taxon>Hexapoda</taxon>
        <taxon>Insecta</taxon>
        <taxon>Pterygota</taxon>
        <taxon>Neoptera</taxon>
        <taxon>Paraneoptera</taxon>
        <taxon>Hemiptera</taxon>
        <taxon>Sternorrhyncha</taxon>
        <taxon>Aphidomorpha</taxon>
        <taxon>Aphidoidea</taxon>
        <taxon>Aphididae</taxon>
        <taxon>Aphidini</taxon>
        <taxon>Aphis</taxon>
        <taxon>Aphis</taxon>
    </lineage>
</organism>
<reference evidence="1 2" key="1">
    <citation type="submission" date="2019-08" db="EMBL/GenBank/DDBJ databases">
        <title>Whole genome of Aphis craccivora.</title>
        <authorList>
            <person name="Voronova N.V."/>
            <person name="Shulinski R.S."/>
            <person name="Bandarenka Y.V."/>
            <person name="Zhorov D.G."/>
            <person name="Warner D."/>
        </authorList>
    </citation>
    <scope>NUCLEOTIDE SEQUENCE [LARGE SCALE GENOMIC DNA]</scope>
    <source>
        <strain evidence="1">180601</strain>
        <tissue evidence="1">Whole Body</tissue>
    </source>
</reference>
<sequence length="593" mass="68290">MIVINKRGRKPLVDINKFFGILERKKHDIFNENGELKSSTADVWKDLSFAVEGKKTPISIYLDMYHNRYDWQKKLKLSLGFDLNTDVNSLVSSDDDYTNRSKHYLTFQAKCKDCGAVLKGWCDNQPVEGEPLKISVLTKNTKGYKLQHTTKRPLKGDKRQFIGRYLETNLACNWRRENVTDMEFVKEESINKKLGITDKCPIESLLEFQFNSKYSGSIHSVSISPFIVHYWSNYQTIIYKDVSKKYCKLSIDATGGLLKKLTRTSLNLLSGHIFLYEAIVSTSVGHLPVIQMVSEKHDTLTIFYWLGALGQWMKCGIKIPNEVVCDFSKALLGAISRAFCNGKSLHAYNDNCFKVLIGHDEKLPPCYIRIDVAHTIKIFCRIKCLTGIKNKNLKEFYVRSLRLLLSSESLLDFNTILETLFTVMLSETDGWCIDDEDTKTPSELKREFILNKIKGLPEIEHYEGEDEDEEVCGIECIDDNLVKENEIEYHEFSGIANHIQNIYENNKSNALIKGNRLSAYFLPDITKHVLRLCNDFPLWTNVMKFKFKSPYHIASSAVVENDFKELKTQILKNHVRPMKADKFIITHLKSIES</sequence>
<dbReference type="OrthoDB" id="6628045at2759"/>
<feature type="non-terminal residue" evidence="1">
    <location>
        <position position="593"/>
    </location>
</feature>
<evidence type="ECO:0000313" key="2">
    <source>
        <dbReference type="Proteomes" id="UP000478052"/>
    </source>
</evidence>
<accession>A0A6G0W0X7</accession>
<dbReference type="EMBL" id="VUJU01009784">
    <property type="protein sequence ID" value="KAF0717632.1"/>
    <property type="molecule type" value="Genomic_DNA"/>
</dbReference>
<name>A0A6G0W0X7_APHCR</name>
<dbReference type="Proteomes" id="UP000478052">
    <property type="component" value="Unassembled WGS sequence"/>
</dbReference>
<dbReference type="AlphaFoldDB" id="A0A6G0W0X7"/>